<organism evidence="5 6">
    <name type="scientific">Acidihalobacter yilgarnensis</name>
    <dbReference type="NCBI Taxonomy" id="2819280"/>
    <lineage>
        <taxon>Bacteria</taxon>
        <taxon>Pseudomonadati</taxon>
        <taxon>Pseudomonadota</taxon>
        <taxon>Gammaproteobacteria</taxon>
        <taxon>Chromatiales</taxon>
        <taxon>Ectothiorhodospiraceae</taxon>
        <taxon>Acidihalobacter</taxon>
    </lineage>
</organism>
<name>A0A1D8IKK7_9GAMM</name>
<dbReference type="Gene3D" id="1.10.10.60">
    <property type="entry name" value="Homeodomain-like"/>
    <property type="match status" value="1"/>
</dbReference>
<dbReference type="EMBL" id="CP017415">
    <property type="protein sequence ID" value="AOU96977.1"/>
    <property type="molecule type" value="Genomic_DNA"/>
</dbReference>
<keyword evidence="6" id="KW-1185">Reference proteome</keyword>
<evidence type="ECO:0000259" key="4">
    <source>
        <dbReference type="PROSITE" id="PS01124"/>
    </source>
</evidence>
<gene>
    <name evidence="5" type="ORF">BI364_02205</name>
</gene>
<reference evidence="6" key="1">
    <citation type="submission" date="2016-09" db="EMBL/GenBank/DDBJ databases">
        <title>Acidihalobacter prosperus F5.</title>
        <authorList>
            <person name="Khaleque H.N."/>
            <person name="Ramsay J.P."/>
            <person name="Kaksonen A.H."/>
            <person name="Boxall N.J."/>
            <person name="Watkin E.L.J."/>
        </authorList>
    </citation>
    <scope>NUCLEOTIDE SEQUENCE [LARGE SCALE GENOMIC DNA]</scope>
    <source>
        <strain evidence="6">F5</strain>
    </source>
</reference>
<dbReference type="InterPro" id="IPR050204">
    <property type="entry name" value="AraC_XylS_family_regulators"/>
</dbReference>
<dbReference type="GO" id="GO:0003700">
    <property type="term" value="F:DNA-binding transcription factor activity"/>
    <property type="evidence" value="ECO:0007669"/>
    <property type="project" value="InterPro"/>
</dbReference>
<dbReference type="AlphaFoldDB" id="A0A1D8IKK7"/>
<dbReference type="Pfam" id="PF20240">
    <property type="entry name" value="DUF6597"/>
    <property type="match status" value="1"/>
</dbReference>
<keyword evidence="2" id="KW-0238">DNA-binding</keyword>
<keyword evidence="3" id="KW-0804">Transcription</keyword>
<keyword evidence="1" id="KW-0805">Transcription regulation</keyword>
<dbReference type="PANTHER" id="PTHR46796">
    <property type="entry name" value="HTH-TYPE TRANSCRIPTIONAL ACTIVATOR RHAS-RELATED"/>
    <property type="match status" value="1"/>
</dbReference>
<dbReference type="PROSITE" id="PS01124">
    <property type="entry name" value="HTH_ARAC_FAMILY_2"/>
    <property type="match status" value="1"/>
</dbReference>
<evidence type="ECO:0000256" key="2">
    <source>
        <dbReference type="ARBA" id="ARBA00023125"/>
    </source>
</evidence>
<protein>
    <recommendedName>
        <fullName evidence="4">HTH araC/xylS-type domain-containing protein</fullName>
    </recommendedName>
</protein>
<evidence type="ECO:0000256" key="1">
    <source>
        <dbReference type="ARBA" id="ARBA00023015"/>
    </source>
</evidence>
<dbReference type="InterPro" id="IPR018060">
    <property type="entry name" value="HTH_AraC"/>
</dbReference>
<dbReference type="Proteomes" id="UP000095401">
    <property type="component" value="Chromosome"/>
</dbReference>
<dbReference type="SMART" id="SM00342">
    <property type="entry name" value="HTH_ARAC"/>
    <property type="match status" value="1"/>
</dbReference>
<proteinExistence type="predicted"/>
<feature type="domain" description="HTH araC/xylS-type" evidence="4">
    <location>
        <begin position="129"/>
        <end position="226"/>
    </location>
</feature>
<dbReference type="InterPro" id="IPR046532">
    <property type="entry name" value="DUF6597"/>
</dbReference>
<dbReference type="Pfam" id="PF12833">
    <property type="entry name" value="HTH_18"/>
    <property type="match status" value="1"/>
</dbReference>
<evidence type="ECO:0000313" key="5">
    <source>
        <dbReference type="EMBL" id="AOU96977.1"/>
    </source>
</evidence>
<dbReference type="KEGG" id="aprs:BI364_02205"/>
<dbReference type="PANTHER" id="PTHR46796:SF13">
    <property type="entry name" value="HTH-TYPE TRANSCRIPTIONAL ACTIVATOR RHAS"/>
    <property type="match status" value="1"/>
</dbReference>
<dbReference type="GO" id="GO:0043565">
    <property type="term" value="F:sequence-specific DNA binding"/>
    <property type="evidence" value="ECO:0007669"/>
    <property type="project" value="InterPro"/>
</dbReference>
<accession>A0A1D8IKK7</accession>
<evidence type="ECO:0000313" key="6">
    <source>
        <dbReference type="Proteomes" id="UP000095401"/>
    </source>
</evidence>
<sequence>MAGIVHSYLQVRATGPTRYPIIPDGTQALFIGIDSVRIGGANTQALDIPIPRAGDYFGIRFYPGALHHFFKLNLSEITNQMVDSRYLTCNDSAELCDRIYDRTDFIQRARICEDWLLRHFVPQAPSKSDLAMQLIYLSFGNIRISALAEKIGASGHHLNQLFRQRTGLTTKAFSRIIRIQRVAKALHENPKCSLALSAELGFYDQAHLLNEYKRHLLSNPHSIFQRFSSDFYNTEHL</sequence>
<evidence type="ECO:0000256" key="3">
    <source>
        <dbReference type="ARBA" id="ARBA00023163"/>
    </source>
</evidence>